<organism evidence="5 6">
    <name type="scientific">Caldalkalibacillus horti</name>
    <dbReference type="NCBI Taxonomy" id="77523"/>
    <lineage>
        <taxon>Bacteria</taxon>
        <taxon>Bacillati</taxon>
        <taxon>Bacillota</taxon>
        <taxon>Bacilli</taxon>
        <taxon>Bacillales</taxon>
        <taxon>Bacillaceae</taxon>
        <taxon>Caldalkalibacillus</taxon>
    </lineage>
</organism>
<reference evidence="5 6" key="1">
    <citation type="submission" date="2023-07" db="EMBL/GenBank/DDBJ databases">
        <title>Genomic Encyclopedia of Type Strains, Phase IV (KMG-IV): sequencing the most valuable type-strain genomes for metagenomic binning, comparative biology and taxonomic classification.</title>
        <authorList>
            <person name="Goeker M."/>
        </authorList>
    </citation>
    <scope>NUCLEOTIDE SEQUENCE [LARGE SCALE GENOMIC DNA]</scope>
    <source>
        <strain evidence="5 6">DSM 12751</strain>
    </source>
</reference>
<gene>
    <name evidence="5" type="ORF">J2S11_004054</name>
</gene>
<dbReference type="InterPro" id="IPR006127">
    <property type="entry name" value="ZnuA-like"/>
</dbReference>
<keyword evidence="1 3" id="KW-0813">Transport</keyword>
<dbReference type="Gene3D" id="3.40.50.1980">
    <property type="entry name" value="Nitrogenase molybdenum iron protein domain"/>
    <property type="match status" value="3"/>
</dbReference>
<comment type="similarity">
    <text evidence="3">Belongs to the bacterial solute-binding protein 9 family.</text>
</comment>
<evidence type="ECO:0000256" key="4">
    <source>
        <dbReference type="SAM" id="MobiDB-lite"/>
    </source>
</evidence>
<evidence type="ECO:0000256" key="2">
    <source>
        <dbReference type="ARBA" id="ARBA00022729"/>
    </source>
</evidence>
<name>A0ABT9W4D7_9BACI</name>
<evidence type="ECO:0000256" key="3">
    <source>
        <dbReference type="RuleBase" id="RU003512"/>
    </source>
</evidence>
<evidence type="ECO:0000313" key="6">
    <source>
        <dbReference type="Proteomes" id="UP001235840"/>
    </source>
</evidence>
<dbReference type="InterPro" id="IPR050492">
    <property type="entry name" value="Bact_metal-bind_prot9"/>
</dbReference>
<dbReference type="InterPro" id="IPR006129">
    <property type="entry name" value="AdhesinB"/>
</dbReference>
<dbReference type="SUPFAM" id="SSF53807">
    <property type="entry name" value="Helical backbone' metal receptor"/>
    <property type="match status" value="1"/>
</dbReference>
<comment type="caution">
    <text evidence="5">The sequence shown here is derived from an EMBL/GenBank/DDBJ whole genome shotgun (WGS) entry which is preliminary data.</text>
</comment>
<sequence length="391" mass="44402">MESLRKERRKVMLHRKERGSSRRLSFVLGSMLLIFALIVVGCSTQEQTSEPESSNVGEIEETIKIFTTVYPVHYFAEQIAGSRAEVRSLIPVGVDPHDFEPTARDIMALSDADMFIYNGGGFEGWIERIVESVNNDSLVWVDSTETLTLLTNEETGHIHDDHDHGHHGDAHGTEEDDHDHDHHGDTHGTEEDHDHDHHEDAHGTEEDDHDHDHHHHGEFDPHVWLDPTLAKQQAEAIKNALVELDPEHAEEYEANFEQMVSEFDALDAAFKELVESVNRTDFIVAHAAYGYLSNRYGLNQIAISGLDPSQEPSPRQLQQIIEFAEENEVQYILFENFVSTKVAEVVQEAIGAESLVIYNLEAITEEEQSQGENYFTLMHRNVEVLKIALDY</sequence>
<evidence type="ECO:0000256" key="1">
    <source>
        <dbReference type="ARBA" id="ARBA00022448"/>
    </source>
</evidence>
<feature type="region of interest" description="Disordered" evidence="4">
    <location>
        <begin position="156"/>
        <end position="222"/>
    </location>
</feature>
<dbReference type="PANTHER" id="PTHR42953">
    <property type="entry name" value="HIGH-AFFINITY ZINC UPTAKE SYSTEM PROTEIN ZNUA-RELATED"/>
    <property type="match status" value="1"/>
</dbReference>
<dbReference type="PRINTS" id="PR00690">
    <property type="entry name" value="ADHESNFAMILY"/>
</dbReference>
<evidence type="ECO:0000313" key="5">
    <source>
        <dbReference type="EMBL" id="MDQ0168102.1"/>
    </source>
</evidence>
<dbReference type="RefSeq" id="WP_307397586.1">
    <property type="nucleotide sequence ID" value="NZ_BAAADK010000047.1"/>
</dbReference>
<proteinExistence type="inferred from homology"/>
<dbReference type="InterPro" id="IPR006128">
    <property type="entry name" value="Lipoprotein_PsaA-like"/>
</dbReference>
<feature type="compositionally biased region" description="Basic and acidic residues" evidence="4">
    <location>
        <begin position="156"/>
        <end position="204"/>
    </location>
</feature>
<dbReference type="Proteomes" id="UP001235840">
    <property type="component" value="Unassembled WGS sequence"/>
</dbReference>
<keyword evidence="6" id="KW-1185">Reference proteome</keyword>
<dbReference type="PANTHER" id="PTHR42953:SF8">
    <property type="entry name" value="ZINT DOMAIN-CONTAINING PROTEIN"/>
    <property type="match status" value="1"/>
</dbReference>
<accession>A0ABT9W4D7</accession>
<dbReference type="Pfam" id="PF01297">
    <property type="entry name" value="ZnuA"/>
    <property type="match status" value="1"/>
</dbReference>
<dbReference type="PRINTS" id="PR00691">
    <property type="entry name" value="ADHESINB"/>
</dbReference>
<keyword evidence="2" id="KW-0732">Signal</keyword>
<dbReference type="EMBL" id="JAUSTY010000024">
    <property type="protein sequence ID" value="MDQ0168102.1"/>
    <property type="molecule type" value="Genomic_DNA"/>
</dbReference>
<protein>
    <submittedName>
        <fullName evidence="5">Zinc transport system substrate-binding protein</fullName>
    </submittedName>
</protein>